<gene>
    <name evidence="3" type="ORF">MAR_001444</name>
</gene>
<reference evidence="3" key="1">
    <citation type="submission" date="2022-11" db="EMBL/GenBank/DDBJ databases">
        <title>Centuries of genome instability and evolution in soft-shell clam transmissible cancer (bioRxiv).</title>
        <authorList>
            <person name="Hart S.F.M."/>
            <person name="Yonemitsu M.A."/>
            <person name="Giersch R.M."/>
            <person name="Beal B.F."/>
            <person name="Arriagada G."/>
            <person name="Davis B.W."/>
            <person name="Ostrander E.A."/>
            <person name="Goff S.P."/>
            <person name="Metzger M.J."/>
        </authorList>
    </citation>
    <scope>NUCLEOTIDE SEQUENCE</scope>
    <source>
        <strain evidence="3">MELC-2E11</strain>
        <tissue evidence="3">Siphon/mantle</tissue>
    </source>
</reference>
<dbReference type="SUPFAM" id="SSF54928">
    <property type="entry name" value="RNA-binding domain, RBD"/>
    <property type="match status" value="1"/>
</dbReference>
<dbReference type="InterPro" id="IPR000504">
    <property type="entry name" value="RRM_dom"/>
</dbReference>
<dbReference type="SMART" id="SM00360">
    <property type="entry name" value="RRM"/>
    <property type="match status" value="1"/>
</dbReference>
<dbReference type="Gene3D" id="3.30.70.330">
    <property type="match status" value="1"/>
</dbReference>
<feature type="domain" description="RRM" evidence="2">
    <location>
        <begin position="8"/>
        <end position="77"/>
    </location>
</feature>
<name>A0ABY7FF96_MYAAR</name>
<organism evidence="3 4">
    <name type="scientific">Mya arenaria</name>
    <name type="common">Soft-shell clam</name>
    <dbReference type="NCBI Taxonomy" id="6604"/>
    <lineage>
        <taxon>Eukaryota</taxon>
        <taxon>Metazoa</taxon>
        <taxon>Spiralia</taxon>
        <taxon>Lophotrochozoa</taxon>
        <taxon>Mollusca</taxon>
        <taxon>Bivalvia</taxon>
        <taxon>Autobranchia</taxon>
        <taxon>Heteroconchia</taxon>
        <taxon>Euheterodonta</taxon>
        <taxon>Imparidentia</taxon>
        <taxon>Neoheterodontei</taxon>
        <taxon>Myida</taxon>
        <taxon>Myoidea</taxon>
        <taxon>Myidae</taxon>
        <taxon>Mya</taxon>
    </lineage>
</organism>
<sequence>MSVKNIRHGISVAGVSWQAARGELFMYFKQFGSVKNINIHRDSYTGVSKGIARVHFRELESQFIQLAILNNPLVVIV</sequence>
<accession>A0ABY7FF96</accession>
<dbReference type="PROSITE" id="PS50102">
    <property type="entry name" value="RRM"/>
    <property type="match status" value="1"/>
</dbReference>
<dbReference type="Proteomes" id="UP001164746">
    <property type="component" value="Chromosome 11"/>
</dbReference>
<dbReference type="InterPro" id="IPR012677">
    <property type="entry name" value="Nucleotide-bd_a/b_plait_sf"/>
</dbReference>
<dbReference type="InterPro" id="IPR035979">
    <property type="entry name" value="RBD_domain_sf"/>
</dbReference>
<keyword evidence="1" id="KW-0694">RNA-binding</keyword>
<evidence type="ECO:0000313" key="4">
    <source>
        <dbReference type="Proteomes" id="UP001164746"/>
    </source>
</evidence>
<keyword evidence="4" id="KW-1185">Reference proteome</keyword>
<dbReference type="Pfam" id="PF00076">
    <property type="entry name" value="RRM_1"/>
    <property type="match status" value="1"/>
</dbReference>
<dbReference type="EMBL" id="CP111022">
    <property type="protein sequence ID" value="WAR19606.1"/>
    <property type="molecule type" value="Genomic_DNA"/>
</dbReference>
<evidence type="ECO:0000256" key="1">
    <source>
        <dbReference type="PROSITE-ProRule" id="PRU00176"/>
    </source>
</evidence>
<evidence type="ECO:0000259" key="2">
    <source>
        <dbReference type="PROSITE" id="PS50102"/>
    </source>
</evidence>
<protein>
    <recommendedName>
        <fullName evidence="2">RRM domain-containing protein</fullName>
    </recommendedName>
</protein>
<proteinExistence type="predicted"/>
<evidence type="ECO:0000313" key="3">
    <source>
        <dbReference type="EMBL" id="WAR19606.1"/>
    </source>
</evidence>